<gene>
    <name evidence="5" type="ORF">LRS13_08220</name>
</gene>
<dbReference type="Pfam" id="PF01436">
    <property type="entry name" value="NHL"/>
    <property type="match status" value="1"/>
</dbReference>
<evidence type="ECO:0000256" key="4">
    <source>
        <dbReference type="SAM" id="SignalP"/>
    </source>
</evidence>
<feature type="compositionally biased region" description="Basic residues" evidence="3">
    <location>
        <begin position="332"/>
        <end position="347"/>
    </location>
</feature>
<reference evidence="6" key="1">
    <citation type="submission" date="2021-11" db="EMBL/GenBank/DDBJ databases">
        <title>Cultivation dependent microbiological survey of springs from the worlds oldest radium mine currently devoted to the extraction of radon-saturated water.</title>
        <authorList>
            <person name="Kapinusova G."/>
            <person name="Smrhova T."/>
            <person name="Strejcek M."/>
            <person name="Suman J."/>
            <person name="Jani K."/>
            <person name="Pajer P."/>
            <person name="Uhlik O."/>
        </authorList>
    </citation>
    <scope>NUCLEOTIDE SEQUENCE [LARGE SCALE GENOMIC DNA]</scope>
    <source>
        <strain evidence="6">J379</strain>
    </source>
</reference>
<dbReference type="Gene3D" id="2.120.10.30">
    <property type="entry name" value="TolB, C-terminal domain"/>
    <property type="match status" value="3"/>
</dbReference>
<dbReference type="PROSITE" id="PS51257">
    <property type="entry name" value="PROKAR_LIPOPROTEIN"/>
    <property type="match status" value="1"/>
</dbReference>
<keyword evidence="4" id="KW-0732">Signal</keyword>
<dbReference type="Proteomes" id="UP001058860">
    <property type="component" value="Chromosome"/>
</dbReference>
<dbReference type="SUPFAM" id="SSF101898">
    <property type="entry name" value="NHL repeat"/>
    <property type="match status" value="1"/>
</dbReference>
<dbReference type="EMBL" id="CP088295">
    <property type="protein sequence ID" value="UUY05490.1"/>
    <property type="molecule type" value="Genomic_DNA"/>
</dbReference>
<feature type="chain" id="PRO_5045504289" evidence="4">
    <location>
        <begin position="23"/>
        <end position="488"/>
    </location>
</feature>
<evidence type="ECO:0000313" key="6">
    <source>
        <dbReference type="Proteomes" id="UP001058860"/>
    </source>
</evidence>
<evidence type="ECO:0000256" key="3">
    <source>
        <dbReference type="SAM" id="MobiDB-lite"/>
    </source>
</evidence>
<feature type="repeat" description="NHL" evidence="2">
    <location>
        <begin position="197"/>
        <end position="230"/>
    </location>
</feature>
<feature type="signal peptide" evidence="4">
    <location>
        <begin position="1"/>
        <end position="22"/>
    </location>
</feature>
<evidence type="ECO:0000256" key="1">
    <source>
        <dbReference type="ARBA" id="ARBA00022737"/>
    </source>
</evidence>
<protein>
    <submittedName>
        <fullName evidence="5">NHL repeat-containing protein</fullName>
    </submittedName>
</protein>
<dbReference type="InterPro" id="IPR011042">
    <property type="entry name" value="6-blade_b-propeller_TolB-like"/>
</dbReference>
<accession>A0ABY5PLR1</accession>
<dbReference type="PANTHER" id="PTHR24104:SF25">
    <property type="entry name" value="PROTEIN LIN-41"/>
    <property type="match status" value="1"/>
</dbReference>
<organism evidence="5 6">
    <name type="scientific">Svornostia abyssi</name>
    <dbReference type="NCBI Taxonomy" id="2898438"/>
    <lineage>
        <taxon>Bacteria</taxon>
        <taxon>Bacillati</taxon>
        <taxon>Actinomycetota</taxon>
        <taxon>Thermoleophilia</taxon>
        <taxon>Solirubrobacterales</taxon>
        <taxon>Baekduiaceae</taxon>
        <taxon>Svornostia</taxon>
    </lineage>
</organism>
<keyword evidence="6" id="KW-1185">Reference proteome</keyword>
<dbReference type="CDD" id="cd05819">
    <property type="entry name" value="NHL"/>
    <property type="match status" value="1"/>
</dbReference>
<dbReference type="InterPro" id="IPR001258">
    <property type="entry name" value="NHL_repeat"/>
</dbReference>
<proteinExistence type="predicted"/>
<keyword evidence="1" id="KW-0677">Repeat</keyword>
<feature type="repeat" description="NHL" evidence="2">
    <location>
        <begin position="118"/>
        <end position="161"/>
    </location>
</feature>
<evidence type="ECO:0000256" key="2">
    <source>
        <dbReference type="PROSITE-ProRule" id="PRU00504"/>
    </source>
</evidence>
<dbReference type="PANTHER" id="PTHR24104">
    <property type="entry name" value="E3 UBIQUITIN-PROTEIN LIGASE NHLRC1-RELATED"/>
    <property type="match status" value="1"/>
</dbReference>
<feature type="compositionally biased region" description="Basic and acidic residues" evidence="3">
    <location>
        <begin position="440"/>
        <end position="461"/>
    </location>
</feature>
<dbReference type="RefSeq" id="WP_353865945.1">
    <property type="nucleotide sequence ID" value="NZ_CP088295.1"/>
</dbReference>
<sequence>MHRALSLLGLALLLACAPAADAAPTWERSFGNDVGGPGADICTVAANCVTGSQADTDGGTFRTAADTAIDAEGNVYVADDFMDRVSKFTADGAFLRAWGWSVHKDLPGQFGVCTVAADCRAGERAPNGGALSSPSGIAVSKSGEVYVAETDANRISVFTTDGAFLRTMGEGVSTGAAAVQSCTVASACRTGGATGIPGSFDKPRGIAFDSTGSYWVAEVANPRVQKFNAADGFNLMVGKDVGGPGMDRCISVLLCGAASPTGLPRGGQWAAVEGIGTGVGDRVFVTDHQSNSVTVLSSDGSFERVLGKDVMGPGTKICNAATLCVPGVAGRQGRRVHQPQRRHRRLGGQHVCERAARRPRADHHVAGHVPGRAGQERRRPLPQRVRGLQREHALPRRGGRRQGWRDLPVLEPRGLPARDPLRRRVQRRAGVEVPQPDRAAAADDHRLHPVEPVEPERPAHPRHDRGRHHHPHLPGPGLRRRADRHGHA</sequence>
<dbReference type="InterPro" id="IPR050952">
    <property type="entry name" value="TRIM-NHL_E3_ligases"/>
</dbReference>
<name>A0ABY5PLR1_9ACTN</name>
<feature type="compositionally biased region" description="Basic residues" evidence="3">
    <location>
        <begin position="462"/>
        <end position="488"/>
    </location>
</feature>
<evidence type="ECO:0000313" key="5">
    <source>
        <dbReference type="EMBL" id="UUY05490.1"/>
    </source>
</evidence>
<dbReference type="PROSITE" id="PS51125">
    <property type="entry name" value="NHL"/>
    <property type="match status" value="2"/>
</dbReference>
<feature type="region of interest" description="Disordered" evidence="3">
    <location>
        <begin position="332"/>
        <end position="488"/>
    </location>
</feature>